<dbReference type="SUPFAM" id="SSF50715">
    <property type="entry name" value="Ribosomal protein L25-like"/>
    <property type="match status" value="1"/>
</dbReference>
<dbReference type="NCBIfam" id="NF004128">
    <property type="entry name" value="PRK05618.1-2"/>
    <property type="match status" value="1"/>
</dbReference>
<accession>A0A450SXG3</accession>
<comment type="subunit">
    <text evidence="5">Part of the 50S ribosomal subunit; part of the 5S rRNA/L5/L18/L25 subcomplex. Contacts the 5S rRNA. Binds to the 5S rRNA independently of L5 and L18.</text>
</comment>
<dbReference type="GO" id="GO:0022625">
    <property type="term" value="C:cytosolic large ribosomal subunit"/>
    <property type="evidence" value="ECO:0007669"/>
    <property type="project" value="TreeGrafter"/>
</dbReference>
<feature type="domain" description="Large ribosomal subunit protein bL25 beta" evidence="8">
    <location>
        <begin position="102"/>
        <end position="189"/>
    </location>
</feature>
<name>A0A450SXG3_9GAMM</name>
<dbReference type="NCBIfam" id="NF004612">
    <property type="entry name" value="PRK05943.1"/>
    <property type="match status" value="1"/>
</dbReference>
<keyword evidence="3 5" id="KW-0689">Ribosomal protein</keyword>
<dbReference type="HAMAP" id="MF_01334">
    <property type="entry name" value="Ribosomal_bL25_CTC"/>
    <property type="match status" value="1"/>
</dbReference>
<dbReference type="GO" id="GO:0003735">
    <property type="term" value="F:structural constituent of ribosome"/>
    <property type="evidence" value="ECO:0007669"/>
    <property type="project" value="InterPro"/>
</dbReference>
<dbReference type="NCBIfam" id="NF004130">
    <property type="entry name" value="PRK05618.1-5"/>
    <property type="match status" value="1"/>
</dbReference>
<protein>
    <recommendedName>
        <fullName evidence="5">Large ribosomal subunit protein bL25</fullName>
    </recommendedName>
    <alternativeName>
        <fullName evidence="5">General stress protein CTC</fullName>
    </alternativeName>
</protein>
<dbReference type="Pfam" id="PF01386">
    <property type="entry name" value="Ribosomal_L25p"/>
    <property type="match status" value="1"/>
</dbReference>
<keyword evidence="2 5" id="KW-0694">RNA-binding</keyword>
<reference evidence="10" key="1">
    <citation type="submission" date="2019-02" db="EMBL/GenBank/DDBJ databases">
        <authorList>
            <person name="Gruber-Vodicka R. H."/>
            <person name="Seah K. B. B."/>
        </authorList>
    </citation>
    <scope>NUCLEOTIDE SEQUENCE</scope>
    <source>
        <strain evidence="10">BECK_DK161</strain>
        <strain evidence="9">BECK_DK47</strain>
    </source>
</reference>
<dbReference type="Gene3D" id="2.170.120.20">
    <property type="entry name" value="Ribosomal protein L25, beta domain"/>
    <property type="match status" value="1"/>
</dbReference>
<feature type="compositionally biased region" description="Acidic residues" evidence="6">
    <location>
        <begin position="193"/>
        <end position="211"/>
    </location>
</feature>
<dbReference type="EMBL" id="CAADEX010000022">
    <property type="protein sequence ID" value="VFJ48986.1"/>
    <property type="molecule type" value="Genomic_DNA"/>
</dbReference>
<evidence type="ECO:0000256" key="2">
    <source>
        <dbReference type="ARBA" id="ARBA00022884"/>
    </source>
</evidence>
<dbReference type="InterPro" id="IPR020056">
    <property type="entry name" value="Rbsml_bL25/Gln-tRNA_synth_N"/>
</dbReference>
<evidence type="ECO:0000259" key="8">
    <source>
        <dbReference type="Pfam" id="PF14693"/>
    </source>
</evidence>
<comment type="function">
    <text evidence="5">This is one of the proteins that binds to the 5S RNA in the ribosome where it forms part of the central protuberance.</text>
</comment>
<dbReference type="InterPro" id="IPR020055">
    <property type="entry name" value="Ribosomal_bL25_short"/>
</dbReference>
<dbReference type="InterPro" id="IPR029751">
    <property type="entry name" value="Ribosomal_L25_dom"/>
</dbReference>
<evidence type="ECO:0000256" key="4">
    <source>
        <dbReference type="ARBA" id="ARBA00023274"/>
    </source>
</evidence>
<sequence length="217" mass="23884">MQEFELTANIRRETGSRASRRMRRAGSIPAVLYGAKKEPVWLSVDARNLKKKLENEAFGSSILSLEVENKKEPVILKALQRHPVSSRVTHLDFLRISETQQIQLRIPLHFINEDTSPAKKMGAVISHLITEVDVSCLPRNLPEAIPVDMSEMEIGQNIHLSDLKMPDGAALTVLSHGTDQAVANAAMPRGAEETSETEEAEGAEGAAEEGEQEKQSP</sequence>
<evidence type="ECO:0000256" key="1">
    <source>
        <dbReference type="ARBA" id="ARBA00022730"/>
    </source>
</evidence>
<dbReference type="AlphaFoldDB" id="A0A450SXG3"/>
<dbReference type="NCBIfam" id="TIGR00731">
    <property type="entry name" value="bL25_bact_ctc"/>
    <property type="match status" value="1"/>
</dbReference>
<dbReference type="HAMAP" id="MF_01336">
    <property type="entry name" value="Ribosomal_bL25"/>
    <property type="match status" value="1"/>
</dbReference>
<evidence type="ECO:0000313" key="9">
    <source>
        <dbReference type="EMBL" id="VFJ48986.1"/>
    </source>
</evidence>
<dbReference type="InterPro" id="IPR020057">
    <property type="entry name" value="Ribosomal_bL25_b-dom"/>
</dbReference>
<dbReference type="CDD" id="cd00495">
    <property type="entry name" value="Ribosomal_L25_TL5_CTC"/>
    <property type="match status" value="1"/>
</dbReference>
<dbReference type="Pfam" id="PF14693">
    <property type="entry name" value="Ribosomal_TL5_C"/>
    <property type="match status" value="1"/>
</dbReference>
<gene>
    <name evidence="5" type="primary">rplY</name>
    <name evidence="5" type="synonym">ctc</name>
    <name evidence="9" type="ORF">BECKDK2373B_GA0170837_10228</name>
    <name evidence="10" type="ORF">BECKDK2373C_GA0170839_10681</name>
</gene>
<evidence type="ECO:0000256" key="3">
    <source>
        <dbReference type="ARBA" id="ARBA00022980"/>
    </source>
</evidence>
<dbReference type="EMBL" id="CAADEY010000068">
    <property type="protein sequence ID" value="VFJ58781.1"/>
    <property type="molecule type" value="Genomic_DNA"/>
</dbReference>
<dbReference type="GO" id="GO:0008097">
    <property type="term" value="F:5S rRNA binding"/>
    <property type="evidence" value="ECO:0007669"/>
    <property type="project" value="InterPro"/>
</dbReference>
<feature type="region of interest" description="Disordered" evidence="6">
    <location>
        <begin position="182"/>
        <end position="217"/>
    </location>
</feature>
<proteinExistence type="inferred from homology"/>
<keyword evidence="1 5" id="KW-0699">rRNA-binding</keyword>
<evidence type="ECO:0000256" key="5">
    <source>
        <dbReference type="HAMAP-Rule" id="MF_01334"/>
    </source>
</evidence>
<dbReference type="Gene3D" id="2.40.240.10">
    <property type="entry name" value="Ribosomal Protein L25, Chain P"/>
    <property type="match status" value="1"/>
</dbReference>
<dbReference type="InterPro" id="IPR037121">
    <property type="entry name" value="Ribosomal_bL25_C"/>
</dbReference>
<feature type="domain" description="Large ribosomal subunit protein bL25 L25" evidence="7">
    <location>
        <begin position="6"/>
        <end position="93"/>
    </location>
</feature>
<dbReference type="InterPro" id="IPR020930">
    <property type="entry name" value="Ribosomal_uL5_bac-type"/>
</dbReference>
<evidence type="ECO:0000313" key="10">
    <source>
        <dbReference type="EMBL" id="VFJ58781.1"/>
    </source>
</evidence>
<keyword evidence="4 5" id="KW-0687">Ribonucleoprotein</keyword>
<dbReference type="GO" id="GO:0006412">
    <property type="term" value="P:translation"/>
    <property type="evidence" value="ECO:0007669"/>
    <property type="project" value="UniProtKB-UniRule"/>
</dbReference>
<evidence type="ECO:0000256" key="6">
    <source>
        <dbReference type="SAM" id="MobiDB-lite"/>
    </source>
</evidence>
<dbReference type="PANTHER" id="PTHR33284:SF1">
    <property type="entry name" value="RIBOSOMAL PROTEIN L25_GLN-TRNA SYNTHETASE, ANTI-CODON-BINDING DOMAIN-CONTAINING PROTEIN"/>
    <property type="match status" value="1"/>
</dbReference>
<dbReference type="InterPro" id="IPR001021">
    <property type="entry name" value="Ribosomal_bL25_long"/>
</dbReference>
<organism evidence="10">
    <name type="scientific">Candidatus Kentrum sp. DK</name>
    <dbReference type="NCBI Taxonomy" id="2126562"/>
    <lineage>
        <taxon>Bacteria</taxon>
        <taxon>Pseudomonadati</taxon>
        <taxon>Pseudomonadota</taxon>
        <taxon>Gammaproteobacteria</taxon>
        <taxon>Candidatus Kentrum</taxon>
    </lineage>
</organism>
<evidence type="ECO:0000259" key="7">
    <source>
        <dbReference type="Pfam" id="PF01386"/>
    </source>
</evidence>
<dbReference type="PANTHER" id="PTHR33284">
    <property type="entry name" value="RIBOSOMAL PROTEIN L25/GLN-TRNA SYNTHETASE, ANTI-CODON-BINDING DOMAIN-CONTAINING PROTEIN"/>
    <property type="match status" value="1"/>
</dbReference>
<dbReference type="InterPro" id="IPR011035">
    <property type="entry name" value="Ribosomal_bL25/Gln-tRNA_synth"/>
</dbReference>
<comment type="similarity">
    <text evidence="5">Belongs to the bacterial ribosomal protein bL25 family. CTC subfamily.</text>
</comment>